<dbReference type="InterPro" id="IPR011989">
    <property type="entry name" value="ARM-like"/>
</dbReference>
<gene>
    <name evidence="3" type="ORF">PS9374_06791</name>
</gene>
<accession>A0A171DPW8</accession>
<organism evidence="3 4">
    <name type="scientific">Planomonospora sphaerica</name>
    <dbReference type="NCBI Taxonomy" id="161355"/>
    <lineage>
        <taxon>Bacteria</taxon>
        <taxon>Bacillati</taxon>
        <taxon>Actinomycetota</taxon>
        <taxon>Actinomycetes</taxon>
        <taxon>Streptosporangiales</taxon>
        <taxon>Streptosporangiaceae</taxon>
        <taxon>Planomonospora</taxon>
    </lineage>
</organism>
<dbReference type="InterPro" id="IPR021133">
    <property type="entry name" value="HEAT_type_2"/>
</dbReference>
<feature type="transmembrane region" description="Helical" evidence="2">
    <location>
        <begin position="6"/>
        <end position="31"/>
    </location>
</feature>
<reference evidence="3 4" key="1">
    <citation type="journal article" date="2016" name="Genome Announc.">
        <title>Draft Genome Sequence of Planomonospora sphaerica JCM9374, a Rare Actinomycete.</title>
        <authorList>
            <person name="Dohra H."/>
            <person name="Suzuki T."/>
            <person name="Inoue Y."/>
            <person name="Kodani S."/>
        </authorList>
    </citation>
    <scope>NUCLEOTIDE SEQUENCE [LARGE SCALE GENOMIC DNA]</scope>
    <source>
        <strain evidence="3 4">JCM 9374</strain>
    </source>
</reference>
<evidence type="ECO:0000256" key="1">
    <source>
        <dbReference type="ARBA" id="ARBA00045876"/>
    </source>
</evidence>
<dbReference type="PANTHER" id="PTHR12697">
    <property type="entry name" value="PBS LYASE HEAT-LIKE PROTEIN"/>
    <property type="match status" value="1"/>
</dbReference>
<dbReference type="PROSITE" id="PS50077">
    <property type="entry name" value="HEAT_REPEAT"/>
    <property type="match status" value="1"/>
</dbReference>
<dbReference type="AlphaFoldDB" id="A0A171DPW8"/>
<dbReference type="InterPro" id="IPR004155">
    <property type="entry name" value="PBS_lyase_HEAT"/>
</dbReference>
<comment type="caution">
    <text evidence="3">The sequence shown here is derived from an EMBL/GenBank/DDBJ whole genome shotgun (WGS) entry which is preliminary data.</text>
</comment>
<proteinExistence type="predicted"/>
<evidence type="ECO:0000313" key="3">
    <source>
        <dbReference type="EMBL" id="GAT71100.1"/>
    </source>
</evidence>
<dbReference type="InterPro" id="IPR000225">
    <property type="entry name" value="Armadillo"/>
</dbReference>
<dbReference type="STRING" id="161355.PS9374_06791"/>
<dbReference type="EMBL" id="BDCX01000022">
    <property type="protein sequence ID" value="GAT71100.1"/>
    <property type="molecule type" value="Genomic_DNA"/>
</dbReference>
<dbReference type="InterPro" id="IPR016024">
    <property type="entry name" value="ARM-type_fold"/>
</dbReference>
<dbReference type="GO" id="GO:0016491">
    <property type="term" value="F:oxidoreductase activity"/>
    <property type="evidence" value="ECO:0007669"/>
    <property type="project" value="TreeGrafter"/>
</dbReference>
<protein>
    <submittedName>
        <fullName evidence="3">HEAT-like repeat protein</fullName>
    </submittedName>
</protein>
<dbReference type="Proteomes" id="UP000077701">
    <property type="component" value="Unassembled WGS sequence"/>
</dbReference>
<evidence type="ECO:0000313" key="4">
    <source>
        <dbReference type="Proteomes" id="UP000077701"/>
    </source>
</evidence>
<dbReference type="SUPFAM" id="SSF48371">
    <property type="entry name" value="ARM repeat"/>
    <property type="match status" value="1"/>
</dbReference>
<keyword evidence="4" id="KW-1185">Reference proteome</keyword>
<dbReference type="SMART" id="SM00185">
    <property type="entry name" value="ARM"/>
    <property type="match status" value="3"/>
</dbReference>
<comment type="function">
    <text evidence="1">Catalyzes the hydroxylation of the N(6)-(4-aminobutyl)-L-lysine intermediate produced by deoxyhypusine synthase/DHPS on a critical lysine of the eukaryotic translation initiation factor 5A/eIF-5A. This is the second step of the post-translational modification of that lysine into an unusual amino acid residue named hypusine. Hypusination is unique to mature eIF-5A factor and is essential for its function.</text>
</comment>
<keyword evidence="2" id="KW-1133">Transmembrane helix</keyword>
<evidence type="ECO:0000256" key="2">
    <source>
        <dbReference type="SAM" id="Phobius"/>
    </source>
</evidence>
<dbReference type="OrthoDB" id="3884680at2"/>
<name>A0A171DPW8_9ACTN</name>
<dbReference type="PANTHER" id="PTHR12697:SF5">
    <property type="entry name" value="DEOXYHYPUSINE HYDROXYLASE"/>
    <property type="match status" value="1"/>
</dbReference>
<dbReference type="Gene3D" id="1.25.10.10">
    <property type="entry name" value="Leucine-rich Repeat Variant"/>
    <property type="match status" value="2"/>
</dbReference>
<reference evidence="4" key="2">
    <citation type="submission" date="2016-04" db="EMBL/GenBank/DDBJ databases">
        <title>Planomonospora sphaerica JCM9374 whole genome shotgun sequence.</title>
        <authorList>
            <person name="Suzuki T."/>
            <person name="Dohra H."/>
            <person name="Kodani S."/>
        </authorList>
    </citation>
    <scope>NUCLEOTIDE SEQUENCE [LARGE SCALE GENOMIC DNA]</scope>
    <source>
        <strain evidence="4">JCM 9374</strain>
    </source>
</reference>
<keyword evidence="2" id="KW-0472">Membrane</keyword>
<dbReference type="RefSeq" id="WP_068903946.1">
    <property type="nucleotide sequence ID" value="NZ_BDCX01000022.1"/>
</dbReference>
<dbReference type="Pfam" id="PF13646">
    <property type="entry name" value="HEAT_2"/>
    <property type="match status" value="3"/>
</dbReference>
<dbReference type="PROSITE" id="PS50176">
    <property type="entry name" value="ARM_REPEAT"/>
    <property type="match status" value="1"/>
</dbReference>
<dbReference type="SMART" id="SM00567">
    <property type="entry name" value="EZ_HEAT"/>
    <property type="match status" value="6"/>
</dbReference>
<sequence>MSTADLVSVTLALLLYAVSMLGAVIVTGRVVRRRRDRRDARLAAEARPHLLELTGGDADIDEPLRRLAALDRRRWKAVQPSATSLLGKVSGHAHAALVRLFEERGIARDALRDLTRRGAVRRAAAAHVLGLMHHAEAVPALVRLLSDRNPEVRAVAARALGQVGAPEAAGPLLECLSGGGRVPFDLVAQSLIRIGPAARPALDRALSHSDPAVRAIAAEVLGLIGSVGSVAALVRVLSVDPSVDVRTRAARSLGRLGTPACLAALTDATGLAHPQAVRAEAAGALGDIGAAGAVPALRALLPDYHYRVAHNAAMSLTRLGPPAEAALREVADGTLGVRAAGHAREALAVLALAEGRLPRPAPAT</sequence>
<keyword evidence="2" id="KW-0812">Transmembrane</keyword>